<dbReference type="GeneID" id="108622001"/>
<dbReference type="SUPFAM" id="SSF47565">
    <property type="entry name" value="Insect pheromone/odorant-binding proteins"/>
    <property type="match status" value="1"/>
</dbReference>
<keyword evidence="1" id="KW-1185">Reference proteome</keyword>
<dbReference type="AlphaFoldDB" id="A0AAJ7W8D9"/>
<proteinExistence type="predicted"/>
<accession>A0AAJ7W8D9</accession>
<evidence type="ECO:0000313" key="1">
    <source>
        <dbReference type="Proteomes" id="UP000694925"/>
    </source>
</evidence>
<name>A0AAJ7W8D9_9HYME</name>
<reference evidence="2" key="1">
    <citation type="submission" date="2025-08" db="UniProtKB">
        <authorList>
            <consortium name="RefSeq"/>
        </authorList>
    </citation>
    <scope>IDENTIFICATION</scope>
    <source>
        <tissue evidence="2">Whole body</tissue>
    </source>
</reference>
<dbReference type="GO" id="GO:0005549">
    <property type="term" value="F:odorant binding"/>
    <property type="evidence" value="ECO:0007669"/>
    <property type="project" value="InterPro"/>
</dbReference>
<dbReference type="RefSeq" id="XP_026666958.1">
    <property type="nucleotide sequence ID" value="XM_026811157.1"/>
</dbReference>
<gene>
    <name evidence="2" type="primary">LOC108622001</name>
</gene>
<dbReference type="InterPro" id="IPR036728">
    <property type="entry name" value="PBP_GOBP_sf"/>
</dbReference>
<sequence length="122" mass="13401">MIASLTEMWSIPRNEVEVCTGQTKVTYDVIQSEGENNDTVRKASCTLACCAQAQGTMSGTNINMAAVHNLITNSSAPHVVKPRLHIAVDTCAELVKNINDGCDKFLQFIMCVCDDKWKITSY</sequence>
<evidence type="ECO:0000313" key="2">
    <source>
        <dbReference type="RefSeq" id="XP_026666958.1"/>
    </source>
</evidence>
<dbReference type="CDD" id="cd23992">
    <property type="entry name" value="PBP_GOBP"/>
    <property type="match status" value="1"/>
</dbReference>
<dbReference type="Gene3D" id="1.10.238.20">
    <property type="entry name" value="Pheromone/general odorant binding protein domain"/>
    <property type="match status" value="1"/>
</dbReference>
<protein>
    <submittedName>
        <fullName evidence="2">Uncharacterized protein LOC108622001 isoform X2</fullName>
    </submittedName>
</protein>
<dbReference type="Proteomes" id="UP000694925">
    <property type="component" value="Unplaced"/>
</dbReference>
<organism evidence="1 2">
    <name type="scientific">Ceratina calcarata</name>
    <dbReference type="NCBI Taxonomy" id="156304"/>
    <lineage>
        <taxon>Eukaryota</taxon>
        <taxon>Metazoa</taxon>
        <taxon>Ecdysozoa</taxon>
        <taxon>Arthropoda</taxon>
        <taxon>Hexapoda</taxon>
        <taxon>Insecta</taxon>
        <taxon>Pterygota</taxon>
        <taxon>Neoptera</taxon>
        <taxon>Endopterygota</taxon>
        <taxon>Hymenoptera</taxon>
        <taxon>Apocrita</taxon>
        <taxon>Aculeata</taxon>
        <taxon>Apoidea</taxon>
        <taxon>Anthophila</taxon>
        <taxon>Apidae</taxon>
        <taxon>Ceratina</taxon>
        <taxon>Zadontomerus</taxon>
    </lineage>
</organism>